<dbReference type="InterPro" id="IPR036047">
    <property type="entry name" value="F-box-like_dom_sf"/>
</dbReference>
<name>A0ABR3GEM1_9PEZI</name>
<reference evidence="2 3" key="1">
    <citation type="submission" date="2024-02" db="EMBL/GenBank/DDBJ databases">
        <title>Discinaceae phylogenomics.</title>
        <authorList>
            <person name="Dirks A.C."/>
            <person name="James T.Y."/>
        </authorList>
    </citation>
    <scope>NUCLEOTIDE SEQUENCE [LARGE SCALE GENOMIC DNA]</scope>
    <source>
        <strain evidence="2 3">ACD0624</strain>
    </source>
</reference>
<feature type="domain" description="F-box" evidence="1">
    <location>
        <begin position="1"/>
        <end position="50"/>
    </location>
</feature>
<evidence type="ECO:0000259" key="1">
    <source>
        <dbReference type="PROSITE" id="PS50181"/>
    </source>
</evidence>
<dbReference type="Proteomes" id="UP001447188">
    <property type="component" value="Unassembled WGS sequence"/>
</dbReference>
<evidence type="ECO:0000313" key="3">
    <source>
        <dbReference type="Proteomes" id="UP001447188"/>
    </source>
</evidence>
<dbReference type="CDD" id="cd09917">
    <property type="entry name" value="F-box_SF"/>
    <property type="match status" value="1"/>
</dbReference>
<dbReference type="Pfam" id="PF12937">
    <property type="entry name" value="F-box-like"/>
    <property type="match status" value="1"/>
</dbReference>
<evidence type="ECO:0000313" key="2">
    <source>
        <dbReference type="EMBL" id="KAL0634417.1"/>
    </source>
</evidence>
<dbReference type="PROSITE" id="PS50181">
    <property type="entry name" value="FBOX"/>
    <property type="match status" value="1"/>
</dbReference>
<organism evidence="2 3">
    <name type="scientific">Discina gigas</name>
    <dbReference type="NCBI Taxonomy" id="1032678"/>
    <lineage>
        <taxon>Eukaryota</taxon>
        <taxon>Fungi</taxon>
        <taxon>Dikarya</taxon>
        <taxon>Ascomycota</taxon>
        <taxon>Pezizomycotina</taxon>
        <taxon>Pezizomycetes</taxon>
        <taxon>Pezizales</taxon>
        <taxon>Discinaceae</taxon>
        <taxon>Discina</taxon>
    </lineage>
</organism>
<keyword evidence="3" id="KW-1185">Reference proteome</keyword>
<proteinExistence type="predicted"/>
<protein>
    <recommendedName>
        <fullName evidence="1">F-box domain-containing protein</fullName>
    </recommendedName>
</protein>
<accession>A0ABR3GEM1</accession>
<dbReference type="InterPro" id="IPR001810">
    <property type="entry name" value="F-box_dom"/>
</dbReference>
<dbReference type="EMBL" id="JBBBZM010000095">
    <property type="protein sequence ID" value="KAL0634417.1"/>
    <property type="molecule type" value="Genomic_DNA"/>
</dbReference>
<comment type="caution">
    <text evidence="2">The sequence shown here is derived from an EMBL/GenBank/DDBJ whole genome shotgun (WGS) entry which is preliminary data.</text>
</comment>
<dbReference type="Gene3D" id="3.80.10.10">
    <property type="entry name" value="Ribonuclease Inhibitor"/>
    <property type="match status" value="1"/>
</dbReference>
<dbReference type="InterPro" id="IPR032675">
    <property type="entry name" value="LRR_dom_sf"/>
</dbReference>
<gene>
    <name evidence="2" type="ORF">Q9L58_006665</name>
</gene>
<sequence length="416" mass="47126">MAFLEYLPDELLLQTFSYLLPTDLNSASRVSRHINNITTPLLYNEPWLITSDQDPTDMHFFIRTLLTPGCESLATHVRHLHLDWISEPTPPSHSDDSLLKCAARRFGLGNRSMTESAQVILLLHLLPQLHTLNLFPPEECDEFHDFMESFTTPQPITIFPIAFQSLRKYDCQRDISDNFLWTMMLLNLMRLPHIEFIRIPACNGLYFGDLKALITAEASSTVTHLELTTARVTPAVLSIILKIPQRLTHFALYHCGGGMNHDFHALRSALDPLRSSLTSLVIHYQTNQTRVTHRSKPSITIGSLRDWPVLRSVKCSLLPILGKRLPGESREIASLLPACIHELEILNDHLWTMEEAVCVALVLVGQKQSMLQGLRRLAVYSGRGGDWEMRERLSNACVQAGVENVEDVDDCLFADE</sequence>
<dbReference type="SUPFAM" id="SSF81383">
    <property type="entry name" value="F-box domain"/>
    <property type="match status" value="1"/>
</dbReference>